<feature type="repeat" description="NHL" evidence="2">
    <location>
        <begin position="64"/>
        <end position="100"/>
    </location>
</feature>
<evidence type="ECO:0000313" key="3">
    <source>
        <dbReference type="EMBL" id="GCE28820.1"/>
    </source>
</evidence>
<evidence type="ECO:0000256" key="2">
    <source>
        <dbReference type="PROSITE-ProRule" id="PRU00504"/>
    </source>
</evidence>
<reference evidence="4" key="1">
    <citation type="submission" date="2018-12" db="EMBL/GenBank/DDBJ databases">
        <title>Tengunoibacter tsumagoiensis gen. nov., sp. nov., Dictyobacter kobayashii sp. nov., D. alpinus sp. nov., and D. joshuensis sp. nov. and description of Dictyobacteraceae fam. nov. within the order Ktedonobacterales isolated from Tengu-no-mugimeshi.</title>
        <authorList>
            <person name="Wang C.M."/>
            <person name="Zheng Y."/>
            <person name="Sakai Y."/>
            <person name="Toyoda A."/>
            <person name="Minakuchi Y."/>
            <person name="Abe K."/>
            <person name="Yokota A."/>
            <person name="Yabe S."/>
        </authorList>
    </citation>
    <scope>NUCLEOTIDE SEQUENCE [LARGE SCALE GENOMIC DNA]</scope>
    <source>
        <strain evidence="4">Uno16</strain>
    </source>
</reference>
<comment type="caution">
    <text evidence="3">The sequence shown here is derived from an EMBL/GenBank/DDBJ whole genome shotgun (WGS) entry which is preliminary data.</text>
</comment>
<evidence type="ECO:0000256" key="1">
    <source>
        <dbReference type="ARBA" id="ARBA00022737"/>
    </source>
</evidence>
<dbReference type="InterPro" id="IPR050952">
    <property type="entry name" value="TRIM-NHL_E3_ligases"/>
</dbReference>
<dbReference type="PANTHER" id="PTHR24104">
    <property type="entry name" value="E3 UBIQUITIN-PROTEIN LIGASE NHLRC1-RELATED"/>
    <property type="match status" value="1"/>
</dbReference>
<dbReference type="Proteomes" id="UP000287171">
    <property type="component" value="Unassembled WGS sequence"/>
</dbReference>
<accession>A0A402BBZ3</accession>
<dbReference type="CDD" id="cd05819">
    <property type="entry name" value="NHL"/>
    <property type="match status" value="1"/>
</dbReference>
<organism evidence="3 4">
    <name type="scientific">Dictyobacter alpinus</name>
    <dbReference type="NCBI Taxonomy" id="2014873"/>
    <lineage>
        <taxon>Bacteria</taxon>
        <taxon>Bacillati</taxon>
        <taxon>Chloroflexota</taxon>
        <taxon>Ktedonobacteria</taxon>
        <taxon>Ktedonobacterales</taxon>
        <taxon>Dictyobacteraceae</taxon>
        <taxon>Dictyobacter</taxon>
    </lineage>
</organism>
<evidence type="ECO:0008006" key="5">
    <source>
        <dbReference type="Google" id="ProtNLM"/>
    </source>
</evidence>
<feature type="repeat" description="NHL" evidence="2">
    <location>
        <begin position="188"/>
        <end position="218"/>
    </location>
</feature>
<name>A0A402BBZ3_9CHLR</name>
<dbReference type="AlphaFoldDB" id="A0A402BBZ3"/>
<dbReference type="PROSITE" id="PS51125">
    <property type="entry name" value="NHL"/>
    <property type="match status" value="3"/>
</dbReference>
<keyword evidence="4" id="KW-1185">Reference proteome</keyword>
<dbReference type="RefSeq" id="WP_161982286.1">
    <property type="nucleotide sequence ID" value="NZ_BIFT01000001.1"/>
</dbReference>
<dbReference type="SUPFAM" id="SSF63829">
    <property type="entry name" value="Calcium-dependent phosphotriesterase"/>
    <property type="match status" value="1"/>
</dbReference>
<proteinExistence type="predicted"/>
<evidence type="ECO:0000313" key="4">
    <source>
        <dbReference type="Proteomes" id="UP000287171"/>
    </source>
</evidence>
<feature type="repeat" description="NHL" evidence="2">
    <location>
        <begin position="129"/>
        <end position="159"/>
    </location>
</feature>
<dbReference type="Pfam" id="PF01436">
    <property type="entry name" value="NHL"/>
    <property type="match status" value="2"/>
</dbReference>
<protein>
    <recommendedName>
        <fullName evidence="5">SMP-30/Gluconolactonase/LRE-like region domain-containing protein</fullName>
    </recommendedName>
</protein>
<gene>
    <name evidence="3" type="ORF">KDA_43040</name>
</gene>
<dbReference type="InterPro" id="IPR001258">
    <property type="entry name" value="NHL_repeat"/>
</dbReference>
<dbReference type="Gene3D" id="2.40.10.500">
    <property type="match status" value="4"/>
</dbReference>
<dbReference type="EMBL" id="BIFT01000001">
    <property type="protein sequence ID" value="GCE28820.1"/>
    <property type="molecule type" value="Genomic_DNA"/>
</dbReference>
<keyword evidence="1" id="KW-0677">Repeat</keyword>
<sequence length="667" mass="67364">MRSVESSSDRRSLLIRILAILALVCGLFVLRPLDAVHAAPVSPVAINVYGQGGSFTTATANKGGVSANSLNAPVDVAHDSANNLYIADTNNNRVLFYPSGSTTATRVYGQGGSFSTATANKGGISADSLNAPQGVAVDTSNNLYIADTNNSRVLFYAGTSTTATRVYGQGGDFTTAAANKGGISADSLNRPTGVVADNSNNLYIADTNNSRVLFYAGTSTTATRIYGQAGDFTTGTSNKGGISADSLNSPQGVTTEGSNLYIADTNNSRVLFYSGSSTTASRVYGQGSDFTTGTSNKGGISADSLNSPAHTAIDASSNVYIADTNNARVLFYAGTSTTATRVYGQDGDFTTATSNKGGISAQSMTQPASLGADSLGNLYVADVNNNRLLDFQNSLSVSTQLPTSVATDTHFTVAGELIDRGSGSAFSDFTGTVTVQITPGSGTAGAVLSGTTSVAAVGGVATFSDLSIDKVGNCYRLTLSTPGAASTQTHQFSVTGLATPAPCSGNTCTLHICLAVTGSTLTVNSNPTLIVNHGQTIPVINQDQFIPFSFLATVADLRGTAHGWTTAASATAINFAGGGSADLILADTFPIIATCTGGANCSSPSTLTLGSGGQNLVPGPVTLATASIEAGAGSYNIAANGTFLVPANVDANGYTGGVITMSITGNP</sequence>